<dbReference type="GO" id="GO:0006231">
    <property type="term" value="P:dTMP biosynthetic process"/>
    <property type="evidence" value="ECO:0007669"/>
    <property type="project" value="InterPro"/>
</dbReference>
<dbReference type="GO" id="GO:0050797">
    <property type="term" value="F:thymidylate synthase (FAD) activity"/>
    <property type="evidence" value="ECO:0007669"/>
    <property type="project" value="InterPro"/>
</dbReference>
<dbReference type="RefSeq" id="WP_179749605.1">
    <property type="nucleotide sequence ID" value="NZ_JACCBU010000001.1"/>
</dbReference>
<proteinExistence type="predicted"/>
<evidence type="ECO:0000313" key="6">
    <source>
        <dbReference type="Proteomes" id="UP000569914"/>
    </source>
</evidence>
<organism evidence="5 6">
    <name type="scientific">Microlunatus parietis</name>
    <dbReference type="NCBI Taxonomy" id="682979"/>
    <lineage>
        <taxon>Bacteria</taxon>
        <taxon>Bacillati</taxon>
        <taxon>Actinomycetota</taxon>
        <taxon>Actinomycetes</taxon>
        <taxon>Propionibacteriales</taxon>
        <taxon>Propionibacteriaceae</taxon>
        <taxon>Microlunatus</taxon>
    </lineage>
</organism>
<dbReference type="PANTHER" id="PTHR34934">
    <property type="entry name" value="FLAVIN-DEPENDENT THYMIDYLATE SYNTHASE"/>
    <property type="match status" value="1"/>
</dbReference>
<sequence>MGYGAKIIADSVSAAGHRLVTMEVTFPRLVLAEFNTHRMFSRNSASSRAIPVKTQLTRVRDNPFVPDVWGRNQAGMQAEREVGEATAAAAREAWLAARDRAVEQAERLLALKIHKQLANRLLEPFLWHTVIVTATDWSNFFALRANPEAQPEIGRVAALMQQAYGSGTPAVVGEGDWHLPLLQPEEYDGSFEHTEQARQVSAARCARVSYLTHDGRRDLDADLKLYRRLVESGHLSPLEHVATPDPGGARIGNFLGWRQLRKTIPGEDDFASWSDTALGD</sequence>
<keyword evidence="1" id="KW-0489">Methyltransferase</keyword>
<dbReference type="Gene3D" id="3.30.1360.170">
    <property type="match status" value="2"/>
</dbReference>
<evidence type="ECO:0000256" key="1">
    <source>
        <dbReference type="ARBA" id="ARBA00022603"/>
    </source>
</evidence>
<dbReference type="PROSITE" id="PS51331">
    <property type="entry name" value="THYX"/>
    <property type="match status" value="1"/>
</dbReference>
<gene>
    <name evidence="5" type="ORF">BKA15_001604</name>
</gene>
<dbReference type="GO" id="GO:0050660">
    <property type="term" value="F:flavin adenine dinucleotide binding"/>
    <property type="evidence" value="ECO:0007669"/>
    <property type="project" value="InterPro"/>
</dbReference>
<dbReference type="EMBL" id="JACCBU010000001">
    <property type="protein sequence ID" value="NYE70275.1"/>
    <property type="molecule type" value="Genomic_DNA"/>
</dbReference>
<dbReference type="InterPro" id="IPR036098">
    <property type="entry name" value="Thymidylate_synthase_ThyX_sf"/>
</dbReference>
<dbReference type="InterPro" id="IPR003669">
    <property type="entry name" value="Thymidylate_synthase_ThyX"/>
</dbReference>
<dbReference type="Proteomes" id="UP000569914">
    <property type="component" value="Unassembled WGS sequence"/>
</dbReference>
<protein>
    <submittedName>
        <fullName evidence="5">Thymidylate synthase ThyX</fullName>
    </submittedName>
</protein>
<keyword evidence="6" id="KW-1185">Reference proteome</keyword>
<dbReference type="GO" id="GO:0070402">
    <property type="term" value="F:NADPH binding"/>
    <property type="evidence" value="ECO:0007669"/>
    <property type="project" value="TreeGrafter"/>
</dbReference>
<dbReference type="AlphaFoldDB" id="A0A7Y9LB57"/>
<evidence type="ECO:0000256" key="4">
    <source>
        <dbReference type="ARBA" id="ARBA00022827"/>
    </source>
</evidence>
<evidence type="ECO:0000313" key="5">
    <source>
        <dbReference type="EMBL" id="NYE70275.1"/>
    </source>
</evidence>
<accession>A0A7Y9LB57</accession>
<keyword evidence="3" id="KW-0545">Nucleotide biosynthesis</keyword>
<evidence type="ECO:0000256" key="3">
    <source>
        <dbReference type="ARBA" id="ARBA00022727"/>
    </source>
</evidence>
<evidence type="ECO:0000256" key="2">
    <source>
        <dbReference type="ARBA" id="ARBA00022630"/>
    </source>
</evidence>
<reference evidence="5 6" key="1">
    <citation type="submission" date="2020-07" db="EMBL/GenBank/DDBJ databases">
        <title>Sequencing the genomes of 1000 actinobacteria strains.</title>
        <authorList>
            <person name="Klenk H.-P."/>
        </authorList>
    </citation>
    <scope>NUCLEOTIDE SEQUENCE [LARGE SCALE GENOMIC DNA]</scope>
    <source>
        <strain evidence="5 6">DSM 22083</strain>
    </source>
</reference>
<keyword evidence="4" id="KW-0274">FAD</keyword>
<dbReference type="GO" id="GO:0032259">
    <property type="term" value="P:methylation"/>
    <property type="evidence" value="ECO:0007669"/>
    <property type="project" value="UniProtKB-KW"/>
</dbReference>
<dbReference type="Pfam" id="PF02511">
    <property type="entry name" value="Thy1"/>
    <property type="match status" value="1"/>
</dbReference>
<keyword evidence="1" id="KW-0808">Transferase</keyword>
<name>A0A7Y9LB57_9ACTN</name>
<dbReference type="PANTHER" id="PTHR34934:SF1">
    <property type="entry name" value="FLAVIN-DEPENDENT THYMIDYLATE SYNTHASE"/>
    <property type="match status" value="1"/>
</dbReference>
<dbReference type="GO" id="GO:0004799">
    <property type="term" value="F:thymidylate synthase activity"/>
    <property type="evidence" value="ECO:0007669"/>
    <property type="project" value="TreeGrafter"/>
</dbReference>
<keyword evidence="2" id="KW-0285">Flavoprotein</keyword>
<comment type="caution">
    <text evidence="5">The sequence shown here is derived from an EMBL/GenBank/DDBJ whole genome shotgun (WGS) entry which is preliminary data.</text>
</comment>
<dbReference type="SUPFAM" id="SSF69796">
    <property type="entry name" value="Thymidylate synthase-complementing protein Thy1"/>
    <property type="match status" value="2"/>
</dbReference>